<dbReference type="InterPro" id="IPR016184">
    <property type="entry name" value="Capsid/spike_ssDNA_virus"/>
</dbReference>
<keyword evidence="5" id="KW-0946">Virion</keyword>
<accession>A0A4P8PJQ1</accession>
<evidence type="ECO:0000256" key="3">
    <source>
        <dbReference type="ARBA" id="ARBA00022431"/>
    </source>
</evidence>
<dbReference type="Pfam" id="PF02305">
    <property type="entry name" value="Phage_F"/>
    <property type="match status" value="1"/>
</dbReference>
<comment type="similarity">
    <text evidence="2">Belongs to the microviridae F protein family.</text>
</comment>
<evidence type="ECO:0000256" key="4">
    <source>
        <dbReference type="ARBA" id="ARBA00022561"/>
    </source>
</evidence>
<dbReference type="EMBL" id="MK249143">
    <property type="protein sequence ID" value="QCQ84652.1"/>
    <property type="molecule type" value="Genomic_DNA"/>
</dbReference>
<reference evidence="6" key="1">
    <citation type="submission" date="2018-12" db="EMBL/GenBank/DDBJ databases">
        <title>Singled stranded DNA viruses identified in blackflies (Austrosimulium ungulatum) sampled in New Zealand.</title>
        <authorList>
            <person name="Kraberger S."/>
            <person name="Fontenele R.S."/>
            <person name="Schmidlin K."/>
            <person name="Walters M."/>
            <person name="Varsani A."/>
        </authorList>
    </citation>
    <scope>NUCLEOTIDE SEQUENCE [LARGE SCALE GENOMIC DNA]</scope>
    <source>
        <strain evidence="6">031</strain>
    </source>
</reference>
<proteinExistence type="inferred from homology"/>
<dbReference type="Gene3D" id="2.60.169.10">
    <property type="entry name" value="Microviridae F protein"/>
    <property type="match status" value="2"/>
</dbReference>
<organism evidence="6">
    <name type="scientific">Blackfly microvirus SF02</name>
    <dbReference type="NCBI Taxonomy" id="2576452"/>
    <lineage>
        <taxon>Viruses</taxon>
        <taxon>Monodnaviria</taxon>
        <taxon>Sangervirae</taxon>
        <taxon>Phixviricota</taxon>
        <taxon>Malgrandaviricetes</taxon>
        <taxon>Petitvirales</taxon>
        <taxon>Microviridae</taxon>
        <taxon>Microvirus</taxon>
    </lineage>
</organism>
<dbReference type="InterPro" id="IPR003514">
    <property type="entry name" value="Microviridae_protein_F"/>
</dbReference>
<comment type="subcellular location">
    <subcellularLocation>
        <location evidence="1">Virion</location>
    </subcellularLocation>
</comment>
<evidence type="ECO:0000256" key="5">
    <source>
        <dbReference type="ARBA" id="ARBA00022844"/>
    </source>
</evidence>
<evidence type="ECO:0000256" key="2">
    <source>
        <dbReference type="ARBA" id="ARBA00009963"/>
    </source>
</evidence>
<evidence type="ECO:0000313" key="6">
    <source>
        <dbReference type="EMBL" id="QCQ84652.1"/>
    </source>
</evidence>
<dbReference type="InterPro" id="IPR037002">
    <property type="entry name" value="Microviridae_protein_F_sf"/>
</dbReference>
<dbReference type="GO" id="GO:0005198">
    <property type="term" value="F:structural molecule activity"/>
    <property type="evidence" value="ECO:0007669"/>
    <property type="project" value="InterPro"/>
</dbReference>
<sequence>MSSLPSVMRHQFSQVPKAEIPRSTFDRTHGHKTTFNAGLLIPFFVDEALPGDTFNVKATMFARMATPIFPPMDNLYLDTQFFACPIRLLWNNWQKFNGEQDNPGDSTSFLVPQMTSPGGGYTVGSLSDYMGIPPLIAGIEHVSLWHRMYNLTWNQWYRDQNLQNSVTVDKGDGPDTPANYVLLKRGKRHDYFTSCLPFPQKGTAVQIPLGTSAPVKSDGTTVNMRGGTDAITTVYRSTAGVGSTLNLSAAGTLNALVNYGPAGATTTGLYADMSAVTGATINSLRQAFQIQRMFERDARGGTRYQELIKAHFGVTSPDSRMQRVEYLGGGSSPVGFSSVPQTSSTDATTPQGNLAAYGTVTAHDHGFTKSFTEHCLIMGIMSVRADLTYSQGLNRMFSRSTRFDFYWPALSHLGEQAVLRKEIYSDGVDANDNVVFGYQERHAEYRYKPSLITGLMRPAVPTNLAVWHLSQQFATPPVLDTTFIQETPPMARVKAITTQPDFIFDSYIRMHCARPMPVYGVPGLIDHF</sequence>
<protein>
    <submittedName>
        <fullName evidence="6">Major capsid protein</fullName>
    </submittedName>
</protein>
<keyword evidence="3" id="KW-1140">T=1 icosahedral capsid protein</keyword>
<dbReference type="Proteomes" id="UP000322890">
    <property type="component" value="Segment"/>
</dbReference>
<dbReference type="GO" id="GO:0039615">
    <property type="term" value="C:T=1 icosahedral viral capsid"/>
    <property type="evidence" value="ECO:0007669"/>
    <property type="project" value="UniProtKB-KW"/>
</dbReference>
<name>A0A4P8PJQ1_9VIRU</name>
<keyword evidence="4" id="KW-0167">Capsid protein</keyword>
<dbReference type="SUPFAM" id="SSF88645">
    <property type="entry name" value="ssDNA viruses"/>
    <property type="match status" value="1"/>
</dbReference>
<evidence type="ECO:0000256" key="1">
    <source>
        <dbReference type="ARBA" id="ARBA00004328"/>
    </source>
</evidence>